<keyword evidence="1" id="KW-0067">ATP-binding</keyword>
<evidence type="ECO:0000259" key="5">
    <source>
        <dbReference type="Pfam" id="PF14214"/>
    </source>
</evidence>
<sequence>MDTDMSDGNSTPDTIFEDNTHINIQPNEETNQDSRTPSTMTAAFTQNTDDHPPNVKRQRLTNFTDNLNDYKNNENNALIDEDYLYNSDGYCEADTEIPADIRNNEHVNLTASNFDFNNILFRDIGISQNEQQQNNILASDNIFTEVNNTDLSDAEEQIDTMIDTINQLESKNIKMKKRKKILKLPTDEIKLDSQLRGLTRFRDANYKLVWPNTLKLASQLGMNFITDKVIRFNSTDTDYDENDIEYCRRLVGGYKYHFYQYGSDVKGFYSFNKVFTVAFHIFHSTEQYDETKNYKFDDYLKELSDKQEETKKQEDLRYRISKNLFTSLYENKALRGDIQPTNTLITNTENGNITTFDPISKNREMIRELENGYNFDASERDPIENVYYNVGSLARICDSNCKLMTFEFIENLFTIIIAFQHPTNKVRTLFSIRKYIMNINFMEDLTNYMHCYSRLRGFHRRLTEILSQMEWIEQVNRRYNDSSLNDYSKFNITLRRQLVTQSYTHSSNEINFLHNMDAIIRLRNDYRKFDFSICTLCEWLLNNEQISRLQNKGEVYNRLRRFFPLSQVNGIPVNSLQQHLRKTQPDHRNLLNNYSCDSCSNFARKTKKEYPNPPPKASLVNMLYFDVVPDELKNLNYIEKLLISKTWCVQSIISITKIIGKHSNIRAVKGYAICFAIDNIKSFVEMTKPGTRKIIVQNTTKAGFKYNNLVDVMKIYKALKWLKEHNEFYSSDLLPDMTNISEKTSFCSHIENQFIFHNDIKTTGGNVILEHVGYIKEQDYIPYIFQDGTSSGVKGDIAALFDLKYARDFRHTVEERITKITPAYYLKCVCRRADRKAVKDPQFVFALEKTEQEQEGYRNIQTSLRFKGGKAFRKEDLGFLANRGKLLSAFSSNRLSDAYWKKITNKLMVIETFIEPATWFMTLNPAPTDWPEVTDLYRKYYDPDYGAPFKLDNEIAKDPFIFNQFFRKRVKLLLNELCDNPSILGTVVYYYYKIQYQQRGPPHCHFLLWTEDGMNLDLSNDGAIREFLDKYVTCSLYKNNEELHNIVKKFQTHTCLSMYCLKTKLKPIPPHKLKTPPSELKKRDKTYKFVKCRFGYPKKPRSETTIFRMNASLEAIMEISNRPQKAYELRRDVGEENINPYNPTIAMIFQSNTDLTFNGLQITAAGALNYAAKYVSKSTLSNNEEINKLMRELAFSKDNDISTMLFKLAYSLHLRPQPYTEVIDAAIGNKTHDTSINVYYCTTETIENRTRMTAALRDKNGEIVGLETKENIYDNYYINRPTVLEKSCLFQILANFICTSIDKIKASAKFDIIDFEQSFESQSHIIQTDEEIEERNIYYFITKNSNKRHISSPCFQHNSKIYYPIKNYEVCLSPVKMRLLNFFHGLKILESNTEEDDEEDLYRRYCLLFVPYRSELYSESSKVRFTNYMTNLKQTHPESVKDIEILINCANSYIKKQVLQNDFREYKKETEKRLRQLLNEEGGNVEELGVYEDDDIDLLKDVKNTDEIINNICSLNVQQRRIFDRIYDSISNEITNKSPERCRILVDGPGGTGKSYLIKSISEAVTYLCRTSLNDLERTYPNVLLCGPTGMSANQIKGKTAHTLFGIPCNANFRYIRYTELSSGKLTKLSESLKHVKLLIMDEISMIPNEILYMINLRLNEAKHSVNRLFGDINVLMLGDMMQLPPVSNHSNRPMFYKEIDIGKFNKMFGPTLGTRSAFINFEFIPLTENVRQQNDPDFGDVLNSIRMGGITDKARYLLNERITDKTLFETYLECENNYGDCVIISPNNKTVDETNEHIIRSIAAEKNYTVYEISCKDSLAVKNKLNRRIYLKKEAKYSREAITDISLQELESCLTVFEKKSNRKEKGLPTTLYICNSSRVMLTRNKNVRKGLCNGARGHVVGFKHTSNIGNSTKLSALDLTGITIKFDNCDELVDIKPSHHRYVEGKILIKRIQFPLQICYSMTVHKCQGLTLPSAIINFPSSKHEKINETPGLLYVALSRVRTSNSLFIYELNYDRYNNANMENKEQIEKMQRQIGMNTTEEISKQIVNSHITSDNELYDDEYENLY</sequence>
<dbReference type="GO" id="GO:0006310">
    <property type="term" value="P:DNA recombination"/>
    <property type="evidence" value="ECO:0007669"/>
    <property type="project" value="UniProtKB-KW"/>
</dbReference>
<keyword evidence="7" id="KW-1185">Reference proteome</keyword>
<feature type="coiled-coil region" evidence="2">
    <location>
        <begin position="151"/>
        <end position="178"/>
    </location>
</feature>
<organism evidence="7 8">
    <name type="scientific">Strongyloides papillosus</name>
    <name type="common">Intestinal threadworm</name>
    <dbReference type="NCBI Taxonomy" id="174720"/>
    <lineage>
        <taxon>Eukaryota</taxon>
        <taxon>Metazoa</taxon>
        <taxon>Ecdysozoa</taxon>
        <taxon>Nematoda</taxon>
        <taxon>Chromadorea</taxon>
        <taxon>Rhabditida</taxon>
        <taxon>Tylenchina</taxon>
        <taxon>Panagrolaimomorpha</taxon>
        <taxon>Strongyloidoidea</taxon>
        <taxon>Strongyloididae</taxon>
        <taxon>Strongyloides</taxon>
    </lineage>
</organism>
<protein>
    <recommendedName>
        <fullName evidence="1">ATP-dependent DNA helicase</fullName>
        <ecNumber evidence="1">5.6.2.3</ecNumber>
    </recommendedName>
</protein>
<dbReference type="GO" id="GO:0000723">
    <property type="term" value="P:telomere maintenance"/>
    <property type="evidence" value="ECO:0007669"/>
    <property type="project" value="InterPro"/>
</dbReference>
<dbReference type="SUPFAM" id="SSF52540">
    <property type="entry name" value="P-loop containing nucleoside triphosphate hydrolases"/>
    <property type="match status" value="2"/>
</dbReference>
<dbReference type="GO" id="GO:0016887">
    <property type="term" value="F:ATP hydrolysis activity"/>
    <property type="evidence" value="ECO:0007669"/>
    <property type="project" value="RHEA"/>
</dbReference>
<keyword evidence="1" id="KW-0547">Nucleotide-binding</keyword>
<name>A0A0N5B2M0_STREA</name>
<dbReference type="GO" id="GO:0043139">
    <property type="term" value="F:5'-3' DNA helicase activity"/>
    <property type="evidence" value="ECO:0007669"/>
    <property type="project" value="UniProtKB-EC"/>
</dbReference>
<dbReference type="Pfam" id="PF05970">
    <property type="entry name" value="PIF1"/>
    <property type="match status" value="1"/>
</dbReference>
<dbReference type="Gene3D" id="3.40.50.300">
    <property type="entry name" value="P-loop containing nucleotide triphosphate hydrolases"/>
    <property type="match status" value="2"/>
</dbReference>
<dbReference type="EC" id="5.6.2.3" evidence="1"/>
<evidence type="ECO:0000256" key="3">
    <source>
        <dbReference type="SAM" id="MobiDB-lite"/>
    </source>
</evidence>
<feature type="compositionally biased region" description="Polar residues" evidence="3">
    <location>
        <begin position="1"/>
        <end position="13"/>
    </location>
</feature>
<dbReference type="GO" id="GO:0005524">
    <property type="term" value="F:ATP binding"/>
    <property type="evidence" value="ECO:0007669"/>
    <property type="project" value="UniProtKB-KW"/>
</dbReference>
<evidence type="ECO:0000259" key="4">
    <source>
        <dbReference type="Pfam" id="PF05970"/>
    </source>
</evidence>
<evidence type="ECO:0000256" key="2">
    <source>
        <dbReference type="SAM" id="Coils"/>
    </source>
</evidence>
<feature type="domain" description="Helitron helicase-like" evidence="5">
    <location>
        <begin position="872"/>
        <end position="1008"/>
    </location>
</feature>
<dbReference type="GO" id="GO:0006281">
    <property type="term" value="P:DNA repair"/>
    <property type="evidence" value="ECO:0007669"/>
    <property type="project" value="UniProtKB-KW"/>
</dbReference>
<dbReference type="PANTHER" id="PTHR47642">
    <property type="entry name" value="ATP-DEPENDENT DNA HELICASE"/>
    <property type="match status" value="1"/>
</dbReference>
<dbReference type="InterPro" id="IPR010285">
    <property type="entry name" value="DNA_helicase_pif1-like_DEAD"/>
</dbReference>
<dbReference type="InterPro" id="IPR046700">
    <property type="entry name" value="DUF6570"/>
</dbReference>
<dbReference type="InterPro" id="IPR025476">
    <property type="entry name" value="Helitron_helicase-like"/>
</dbReference>
<evidence type="ECO:0000313" key="8">
    <source>
        <dbReference type="WBParaSite" id="SPAL_0000032600.1"/>
    </source>
</evidence>
<feature type="domain" description="DUF6570" evidence="6">
    <location>
        <begin position="614"/>
        <end position="732"/>
    </location>
</feature>
<proteinExistence type="inferred from homology"/>
<keyword evidence="1" id="KW-0234">DNA repair</keyword>
<dbReference type="InterPro" id="IPR027417">
    <property type="entry name" value="P-loop_NTPase"/>
</dbReference>
<keyword evidence="1" id="KW-0227">DNA damage</keyword>
<dbReference type="Pfam" id="PF20209">
    <property type="entry name" value="DUF6570"/>
    <property type="match status" value="1"/>
</dbReference>
<dbReference type="PANTHER" id="PTHR47642:SF6">
    <property type="entry name" value="ATP-DEPENDENT DNA HELICASE"/>
    <property type="match status" value="1"/>
</dbReference>
<reference evidence="8" key="1">
    <citation type="submission" date="2017-02" db="UniProtKB">
        <authorList>
            <consortium name="WormBaseParasite"/>
        </authorList>
    </citation>
    <scope>IDENTIFICATION</scope>
</reference>
<feature type="domain" description="DNA helicase Pif1-like DEAD-box helicase" evidence="4">
    <location>
        <begin position="1515"/>
        <end position="1753"/>
    </location>
</feature>
<keyword evidence="1" id="KW-0378">Hydrolase</keyword>
<feature type="region of interest" description="Disordered" evidence="3">
    <location>
        <begin position="1"/>
        <end position="38"/>
    </location>
</feature>
<feature type="compositionally biased region" description="Polar residues" evidence="3">
    <location>
        <begin position="21"/>
        <end position="38"/>
    </location>
</feature>
<dbReference type="Pfam" id="PF14214">
    <property type="entry name" value="Helitron_like_N"/>
    <property type="match status" value="1"/>
</dbReference>
<comment type="cofactor">
    <cofactor evidence="1">
        <name>Mg(2+)</name>
        <dbReference type="ChEBI" id="CHEBI:18420"/>
    </cofactor>
</comment>
<accession>A0A0N5B2M0</accession>
<dbReference type="WBParaSite" id="SPAL_0000032600.1">
    <property type="protein sequence ID" value="SPAL_0000032600.1"/>
    <property type="gene ID" value="SPAL_0000032600"/>
</dbReference>
<keyword evidence="2" id="KW-0175">Coiled coil</keyword>
<dbReference type="Proteomes" id="UP000046392">
    <property type="component" value="Unplaced"/>
</dbReference>
<evidence type="ECO:0000256" key="1">
    <source>
        <dbReference type="RuleBase" id="RU363044"/>
    </source>
</evidence>
<comment type="catalytic activity">
    <reaction evidence="1">
        <text>ATP + H2O = ADP + phosphate + H(+)</text>
        <dbReference type="Rhea" id="RHEA:13065"/>
        <dbReference type="ChEBI" id="CHEBI:15377"/>
        <dbReference type="ChEBI" id="CHEBI:15378"/>
        <dbReference type="ChEBI" id="CHEBI:30616"/>
        <dbReference type="ChEBI" id="CHEBI:43474"/>
        <dbReference type="ChEBI" id="CHEBI:456216"/>
        <dbReference type="EC" id="5.6.2.3"/>
    </reaction>
</comment>
<comment type="similarity">
    <text evidence="1">Belongs to the helicase family.</text>
</comment>
<dbReference type="STRING" id="174720.A0A0N5B2M0"/>
<dbReference type="CDD" id="cd18809">
    <property type="entry name" value="SF1_C_RecD"/>
    <property type="match status" value="1"/>
</dbReference>
<keyword evidence="1" id="KW-0347">Helicase</keyword>
<evidence type="ECO:0000259" key="6">
    <source>
        <dbReference type="Pfam" id="PF20209"/>
    </source>
</evidence>
<evidence type="ECO:0000313" key="7">
    <source>
        <dbReference type="Proteomes" id="UP000046392"/>
    </source>
</evidence>
<dbReference type="InterPro" id="IPR051055">
    <property type="entry name" value="PIF1_helicase"/>
</dbReference>
<keyword evidence="1" id="KW-0233">DNA recombination</keyword>